<evidence type="ECO:0000256" key="6">
    <source>
        <dbReference type="SAM" id="SignalP"/>
    </source>
</evidence>
<keyword evidence="5" id="KW-1015">Disulfide bond</keyword>
<keyword evidence="4 6" id="KW-0732">Signal</keyword>
<comment type="similarity">
    <text evidence="2">Belongs to the insulin family.</text>
</comment>
<keyword evidence="7" id="KW-1185">Reference proteome</keyword>
<evidence type="ECO:0000256" key="2">
    <source>
        <dbReference type="ARBA" id="ARBA00009034"/>
    </source>
</evidence>
<name>A0A1I7TV26_9PELO</name>
<dbReference type="AlphaFoldDB" id="A0A1I7TV26"/>
<dbReference type="InterPro" id="IPR036438">
    <property type="entry name" value="Insulin-like_sf"/>
</dbReference>
<evidence type="ECO:0000256" key="1">
    <source>
        <dbReference type="ARBA" id="ARBA00004613"/>
    </source>
</evidence>
<keyword evidence="3" id="KW-0964">Secreted</keyword>
<comment type="subcellular location">
    <subcellularLocation>
        <location evidence="1">Secreted</location>
    </subcellularLocation>
</comment>
<reference evidence="8" key="1">
    <citation type="submission" date="2016-11" db="UniProtKB">
        <authorList>
            <consortium name="WormBaseParasite"/>
        </authorList>
    </citation>
    <scope>IDENTIFICATION</scope>
</reference>
<evidence type="ECO:0000256" key="5">
    <source>
        <dbReference type="ARBA" id="ARBA00023157"/>
    </source>
</evidence>
<evidence type="ECO:0000313" key="7">
    <source>
        <dbReference type="Proteomes" id="UP000095282"/>
    </source>
</evidence>
<evidence type="ECO:0000313" key="8">
    <source>
        <dbReference type="WBParaSite" id="Csp11.Scaffold629.g12072.t1"/>
    </source>
</evidence>
<dbReference type="GO" id="GO:0005179">
    <property type="term" value="F:hormone activity"/>
    <property type="evidence" value="ECO:0007669"/>
    <property type="project" value="InterPro"/>
</dbReference>
<dbReference type="SUPFAM" id="SSF56994">
    <property type="entry name" value="Insulin-like"/>
    <property type="match status" value="1"/>
</dbReference>
<organism evidence="7 8">
    <name type="scientific">Caenorhabditis tropicalis</name>
    <dbReference type="NCBI Taxonomy" id="1561998"/>
    <lineage>
        <taxon>Eukaryota</taxon>
        <taxon>Metazoa</taxon>
        <taxon>Ecdysozoa</taxon>
        <taxon>Nematoda</taxon>
        <taxon>Chromadorea</taxon>
        <taxon>Rhabditida</taxon>
        <taxon>Rhabditina</taxon>
        <taxon>Rhabditomorpha</taxon>
        <taxon>Rhabditoidea</taxon>
        <taxon>Rhabditidae</taxon>
        <taxon>Peloderinae</taxon>
        <taxon>Caenorhabditis</taxon>
    </lineage>
</organism>
<dbReference type="GO" id="GO:0005576">
    <property type="term" value="C:extracellular region"/>
    <property type="evidence" value="ECO:0007669"/>
    <property type="project" value="UniProtKB-SubCell"/>
</dbReference>
<dbReference type="WBParaSite" id="Csp11.Scaffold629.g12072.t1">
    <property type="protein sequence ID" value="Csp11.Scaffold629.g12072.t1"/>
    <property type="gene ID" value="Csp11.Scaffold629.g12072"/>
</dbReference>
<evidence type="ECO:0000256" key="3">
    <source>
        <dbReference type="ARBA" id="ARBA00022525"/>
    </source>
</evidence>
<feature type="signal peptide" evidence="6">
    <location>
        <begin position="1"/>
        <end position="20"/>
    </location>
</feature>
<dbReference type="Pfam" id="PF03488">
    <property type="entry name" value="Ins_beta"/>
    <property type="match status" value="1"/>
</dbReference>
<dbReference type="Gene3D" id="1.10.100.10">
    <property type="entry name" value="Insulin-like"/>
    <property type="match status" value="1"/>
</dbReference>
<dbReference type="InterPro" id="IPR003235">
    <property type="entry name" value="Nem_insulin-like_b-type"/>
</dbReference>
<dbReference type="STRING" id="1561998.A0A1I7TV26"/>
<accession>A0A1I7TV26</accession>
<protein>
    <submittedName>
        <fullName evidence="8">Uncharacterized protein</fullName>
    </submittedName>
</protein>
<feature type="chain" id="PRO_5009307982" evidence="6">
    <location>
        <begin position="21"/>
        <end position="88"/>
    </location>
</feature>
<dbReference type="Proteomes" id="UP000095282">
    <property type="component" value="Unplaced"/>
</dbReference>
<evidence type="ECO:0000256" key="4">
    <source>
        <dbReference type="ARBA" id="ARBA00022729"/>
    </source>
</evidence>
<dbReference type="eggNOG" id="ENOG502TIUC">
    <property type="taxonomic scope" value="Eukaryota"/>
</dbReference>
<proteinExistence type="inferred from homology"/>
<sequence>MFLFLKLCIFLLIFINSVELKSVECGSKFISKITKLCKHGITEDNVVHLMSTCCSTHCSKAHLKLFCTMKQHFFEPEETKSFVNITMG</sequence>